<dbReference type="OrthoDB" id="429813at2759"/>
<keyword evidence="4" id="KW-0560">Oxidoreductase</keyword>
<dbReference type="InterPro" id="IPR036291">
    <property type="entry name" value="NAD(P)-bd_dom_sf"/>
</dbReference>
<gene>
    <name evidence="7" type="ORF">ACAOBT_LOCUS20530</name>
</gene>
<dbReference type="GO" id="GO:0102965">
    <property type="term" value="F:alcohol-forming long-chain fatty acyl-CoA reductase activity"/>
    <property type="evidence" value="ECO:0007669"/>
    <property type="project" value="UniProtKB-EC"/>
</dbReference>
<name>A0A9P0PS96_ACAOB</name>
<dbReference type="Proteomes" id="UP001152888">
    <property type="component" value="Unassembled WGS sequence"/>
</dbReference>
<evidence type="ECO:0000313" key="8">
    <source>
        <dbReference type="Proteomes" id="UP001152888"/>
    </source>
</evidence>
<keyword evidence="8" id="KW-1185">Reference proteome</keyword>
<dbReference type="SUPFAM" id="SSF51735">
    <property type="entry name" value="NAD(P)-binding Rossmann-fold domains"/>
    <property type="match status" value="1"/>
</dbReference>
<dbReference type="EMBL" id="CAKOFQ010007126">
    <property type="protein sequence ID" value="CAH1991887.1"/>
    <property type="molecule type" value="Genomic_DNA"/>
</dbReference>
<accession>A0A9P0PS96</accession>
<evidence type="ECO:0000256" key="3">
    <source>
        <dbReference type="ARBA" id="ARBA00023098"/>
    </source>
</evidence>
<comment type="caution">
    <text evidence="7">The sequence shown here is derived from an EMBL/GenBank/DDBJ whole genome shotgun (WGS) entry which is preliminary data.</text>
</comment>
<keyword evidence="4" id="KW-0521">NADP</keyword>
<dbReference type="PANTHER" id="PTHR11011">
    <property type="entry name" value="MALE STERILITY PROTEIN 2-RELATED"/>
    <property type="match status" value="1"/>
</dbReference>
<evidence type="ECO:0000256" key="4">
    <source>
        <dbReference type="RuleBase" id="RU363097"/>
    </source>
</evidence>
<dbReference type="GO" id="GO:0080019">
    <property type="term" value="F:alcohol-forming very long-chain fatty acyl-CoA reductase activity"/>
    <property type="evidence" value="ECO:0007669"/>
    <property type="project" value="InterPro"/>
</dbReference>
<dbReference type="Gene3D" id="3.40.50.720">
    <property type="entry name" value="NAD(P)-binding Rossmann-like Domain"/>
    <property type="match status" value="1"/>
</dbReference>
<dbReference type="Pfam" id="PF07993">
    <property type="entry name" value="NAD_binding_4"/>
    <property type="match status" value="1"/>
</dbReference>
<feature type="domain" description="Fatty acyl-CoA reductase C-terminal" evidence="5">
    <location>
        <begin position="420"/>
        <end position="512"/>
    </location>
</feature>
<dbReference type="PANTHER" id="PTHR11011:SF60">
    <property type="entry name" value="FATTY ACYL-COA REDUCTASE-RELATED"/>
    <property type="match status" value="1"/>
</dbReference>
<dbReference type="CDD" id="cd09071">
    <property type="entry name" value="FAR_C"/>
    <property type="match status" value="1"/>
</dbReference>
<dbReference type="GO" id="GO:0035336">
    <property type="term" value="P:long-chain fatty-acyl-CoA metabolic process"/>
    <property type="evidence" value="ECO:0007669"/>
    <property type="project" value="TreeGrafter"/>
</dbReference>
<protein>
    <recommendedName>
        <fullName evidence="4">Fatty acyl-CoA reductase</fullName>
        <ecNumber evidence="4">1.2.1.84</ecNumber>
    </recommendedName>
</protein>
<comment type="similarity">
    <text evidence="1 4">Belongs to the fatty acyl-CoA reductase family.</text>
</comment>
<dbReference type="InterPro" id="IPR033640">
    <property type="entry name" value="FAR_C"/>
</dbReference>
<dbReference type="GO" id="GO:0005777">
    <property type="term" value="C:peroxisome"/>
    <property type="evidence" value="ECO:0007669"/>
    <property type="project" value="TreeGrafter"/>
</dbReference>
<dbReference type="InterPro" id="IPR013120">
    <property type="entry name" value="FAR_NAD-bd"/>
</dbReference>
<feature type="transmembrane region" description="Helical" evidence="4">
    <location>
        <begin position="532"/>
        <end position="555"/>
    </location>
</feature>
<evidence type="ECO:0000259" key="5">
    <source>
        <dbReference type="Pfam" id="PF03015"/>
    </source>
</evidence>
<dbReference type="AlphaFoldDB" id="A0A9P0PS96"/>
<sequence>MRIYRSDENSCFDSNVNADPSLHTIKFYISCCNILSTNVQCEGIGTKTGKTKMGSQTPLTEIQNFYKNKTVFLTGCTEYVGKLVLEKILRTTPVKRVFVLVSGKDGKDAEARCADIFDSLAFGPLKRHDQEFYKKVSLVEGDCEKPDLGLKEVDKKTIVDEVECIFHCGTTTNAEQGLKQAAFVNVRSTKKILEIAKEMEKLMSFVFLSSAYSNFTLYEIHEEFYEPPVHYNKLIALCEGEEDLIKKCEETWLQDWPNAAVYTLSIAETLLKNEGKGLPISIIRPSHILPSMEDPITGYVEDGSGLTSYAVNHAMGVNRVFYYNKGALDVVPVDYVVNMIIASGWYVGLQTLRLKRGDITSIDTQIYHCVSSQEKPITTEEFFGTIHSVFREVPTNRMIQIPFAFHTACYYNYKLLILFFHYFMGFLCDTGLKLAGKQPVVVNMYHKIHRAQELMSPFLLKQWYFSNDNAQKLLKRMSFADRAIYPFDILNINWQNYFVTLARGVRVYLLNDPMSTLTESKKRQQWKQIVQMIWGVVLVVILYLIAKILVFKIIFR</sequence>
<dbReference type="InterPro" id="IPR026055">
    <property type="entry name" value="FAR"/>
</dbReference>
<organism evidence="7 8">
    <name type="scientific">Acanthoscelides obtectus</name>
    <name type="common">Bean weevil</name>
    <name type="synonym">Bruchus obtectus</name>
    <dbReference type="NCBI Taxonomy" id="200917"/>
    <lineage>
        <taxon>Eukaryota</taxon>
        <taxon>Metazoa</taxon>
        <taxon>Ecdysozoa</taxon>
        <taxon>Arthropoda</taxon>
        <taxon>Hexapoda</taxon>
        <taxon>Insecta</taxon>
        <taxon>Pterygota</taxon>
        <taxon>Neoptera</taxon>
        <taxon>Endopterygota</taxon>
        <taxon>Coleoptera</taxon>
        <taxon>Polyphaga</taxon>
        <taxon>Cucujiformia</taxon>
        <taxon>Chrysomeloidea</taxon>
        <taxon>Chrysomelidae</taxon>
        <taxon>Bruchinae</taxon>
        <taxon>Bruchini</taxon>
        <taxon>Acanthoscelides</taxon>
    </lineage>
</organism>
<reference evidence="7" key="1">
    <citation type="submission" date="2022-03" db="EMBL/GenBank/DDBJ databases">
        <authorList>
            <person name="Sayadi A."/>
        </authorList>
    </citation>
    <scope>NUCLEOTIDE SEQUENCE</scope>
</reference>
<dbReference type="Pfam" id="PF03015">
    <property type="entry name" value="Sterile"/>
    <property type="match status" value="1"/>
</dbReference>
<keyword evidence="4" id="KW-1133">Transmembrane helix</keyword>
<keyword evidence="4" id="KW-0472">Membrane</keyword>
<evidence type="ECO:0000256" key="2">
    <source>
        <dbReference type="ARBA" id="ARBA00022516"/>
    </source>
</evidence>
<feature type="domain" description="Thioester reductase (TE)" evidence="6">
    <location>
        <begin position="73"/>
        <end position="340"/>
    </location>
</feature>
<comment type="function">
    <text evidence="4">Catalyzes the reduction of fatty acyl-CoA to fatty alcohols.</text>
</comment>
<evidence type="ECO:0000313" key="7">
    <source>
        <dbReference type="EMBL" id="CAH1991887.1"/>
    </source>
</evidence>
<keyword evidence="4" id="KW-0812">Transmembrane</keyword>
<proteinExistence type="inferred from homology"/>
<evidence type="ECO:0000259" key="6">
    <source>
        <dbReference type="Pfam" id="PF07993"/>
    </source>
</evidence>
<dbReference type="CDD" id="cd05236">
    <property type="entry name" value="FAR-N_SDR_e"/>
    <property type="match status" value="1"/>
</dbReference>
<comment type="catalytic activity">
    <reaction evidence="4">
        <text>a long-chain fatty acyl-CoA + 2 NADPH + 2 H(+) = a long-chain primary fatty alcohol + 2 NADP(+) + CoA</text>
        <dbReference type="Rhea" id="RHEA:52716"/>
        <dbReference type="ChEBI" id="CHEBI:15378"/>
        <dbReference type="ChEBI" id="CHEBI:57287"/>
        <dbReference type="ChEBI" id="CHEBI:57783"/>
        <dbReference type="ChEBI" id="CHEBI:58349"/>
        <dbReference type="ChEBI" id="CHEBI:77396"/>
        <dbReference type="ChEBI" id="CHEBI:83139"/>
        <dbReference type="EC" id="1.2.1.84"/>
    </reaction>
</comment>
<keyword evidence="2 4" id="KW-0444">Lipid biosynthesis</keyword>
<keyword evidence="3 4" id="KW-0443">Lipid metabolism</keyword>
<evidence type="ECO:0000256" key="1">
    <source>
        <dbReference type="ARBA" id="ARBA00005928"/>
    </source>
</evidence>
<dbReference type="EC" id="1.2.1.84" evidence="4"/>